<keyword evidence="8" id="KW-0449">Lipoprotein</keyword>
<comment type="pathway">
    <text evidence="7">Protein modification; lipoprotein biosynthesis (diacylglyceryl transfer).</text>
</comment>
<comment type="catalytic activity">
    <reaction evidence="7">
        <text>L-cysteinyl-[prolipoprotein] + a 1,2-diacyl-sn-glycero-3-phospho-(1'-sn-glycerol) = an S-1,2-diacyl-sn-glyceryl-L-cysteinyl-[prolipoprotein] + sn-glycerol 1-phosphate + H(+)</text>
        <dbReference type="Rhea" id="RHEA:56712"/>
        <dbReference type="Rhea" id="RHEA-COMP:14679"/>
        <dbReference type="Rhea" id="RHEA-COMP:14680"/>
        <dbReference type="ChEBI" id="CHEBI:15378"/>
        <dbReference type="ChEBI" id="CHEBI:29950"/>
        <dbReference type="ChEBI" id="CHEBI:57685"/>
        <dbReference type="ChEBI" id="CHEBI:64716"/>
        <dbReference type="ChEBI" id="CHEBI:140658"/>
        <dbReference type="EC" id="2.5.1.145"/>
    </reaction>
</comment>
<reference evidence="8 9" key="1">
    <citation type="submission" date="2016-11" db="EMBL/GenBank/DDBJ databases">
        <authorList>
            <person name="Jaros S."/>
            <person name="Januszkiewicz K."/>
            <person name="Wedrychowicz H."/>
        </authorList>
    </citation>
    <scope>NUCLEOTIDE SEQUENCE [LARGE SCALE GENOMIC DNA]</scope>
    <source>
        <strain evidence="8 9">DSM 27063</strain>
    </source>
</reference>
<evidence type="ECO:0000256" key="2">
    <source>
        <dbReference type="ARBA" id="ARBA00022475"/>
    </source>
</evidence>
<dbReference type="Pfam" id="PF01790">
    <property type="entry name" value="LGT"/>
    <property type="match status" value="1"/>
</dbReference>
<dbReference type="NCBIfam" id="TIGR00544">
    <property type="entry name" value="lgt"/>
    <property type="match status" value="1"/>
</dbReference>
<feature type="binding site" evidence="7">
    <location>
        <position position="143"/>
    </location>
    <ligand>
        <name>a 1,2-diacyl-sn-glycero-3-phospho-(1'-sn-glycerol)</name>
        <dbReference type="ChEBI" id="CHEBI:64716"/>
    </ligand>
</feature>
<evidence type="ECO:0000256" key="1">
    <source>
        <dbReference type="ARBA" id="ARBA00007150"/>
    </source>
</evidence>
<dbReference type="OrthoDB" id="871140at2"/>
<dbReference type="PANTHER" id="PTHR30589">
    <property type="entry name" value="PROLIPOPROTEIN DIACYLGLYCERYL TRANSFERASE"/>
    <property type="match status" value="1"/>
</dbReference>
<protein>
    <recommendedName>
        <fullName evidence="7">Phosphatidylglycerol--prolipoprotein diacylglyceryl transferase</fullName>
        <ecNumber evidence="7">2.5.1.145</ecNumber>
    </recommendedName>
</protein>
<feature type="transmembrane region" description="Helical" evidence="7">
    <location>
        <begin position="124"/>
        <end position="142"/>
    </location>
</feature>
<dbReference type="InterPro" id="IPR001640">
    <property type="entry name" value="Lgt"/>
</dbReference>
<keyword evidence="9" id="KW-1185">Reference proteome</keyword>
<keyword evidence="4 7" id="KW-0812">Transmembrane</keyword>
<dbReference type="STRING" id="1168035.SAMN05444280_10322"/>
<dbReference type="EMBL" id="FQZE01000003">
    <property type="protein sequence ID" value="SHI51867.1"/>
    <property type="molecule type" value="Genomic_DNA"/>
</dbReference>
<organism evidence="8 9">
    <name type="scientific">Tangfeifania diversioriginum</name>
    <dbReference type="NCBI Taxonomy" id="1168035"/>
    <lineage>
        <taxon>Bacteria</taxon>
        <taxon>Pseudomonadati</taxon>
        <taxon>Bacteroidota</taxon>
        <taxon>Bacteroidia</taxon>
        <taxon>Marinilabiliales</taxon>
        <taxon>Prolixibacteraceae</taxon>
        <taxon>Tangfeifania</taxon>
    </lineage>
</organism>
<keyword evidence="3 7" id="KW-0808">Transferase</keyword>
<feature type="transmembrane region" description="Helical" evidence="7">
    <location>
        <begin position="54"/>
        <end position="74"/>
    </location>
</feature>
<evidence type="ECO:0000256" key="6">
    <source>
        <dbReference type="ARBA" id="ARBA00023136"/>
    </source>
</evidence>
<dbReference type="EC" id="2.5.1.145" evidence="7"/>
<gene>
    <name evidence="7" type="primary">lgt</name>
    <name evidence="8" type="ORF">SAMN05444280_10322</name>
</gene>
<dbReference type="PANTHER" id="PTHR30589:SF0">
    <property type="entry name" value="PHOSPHATIDYLGLYCEROL--PROLIPOPROTEIN DIACYLGLYCERYL TRANSFERASE"/>
    <property type="match status" value="1"/>
</dbReference>
<name>A0A1M6BT42_9BACT</name>
<accession>A0A1M6BT42</accession>
<evidence type="ECO:0000256" key="4">
    <source>
        <dbReference type="ARBA" id="ARBA00022692"/>
    </source>
</evidence>
<keyword evidence="6 7" id="KW-0472">Membrane</keyword>
<feature type="transmembrane region" description="Helical" evidence="7">
    <location>
        <begin position="178"/>
        <end position="195"/>
    </location>
</feature>
<evidence type="ECO:0000313" key="8">
    <source>
        <dbReference type="EMBL" id="SHI51867.1"/>
    </source>
</evidence>
<dbReference type="RefSeq" id="WP_073165073.1">
    <property type="nucleotide sequence ID" value="NZ_FQZE01000003.1"/>
</dbReference>
<dbReference type="AlphaFoldDB" id="A0A1M6BT42"/>
<feature type="transmembrane region" description="Helical" evidence="7">
    <location>
        <begin position="24"/>
        <end position="42"/>
    </location>
</feature>
<feature type="transmembrane region" description="Helical" evidence="7">
    <location>
        <begin position="207"/>
        <end position="223"/>
    </location>
</feature>
<evidence type="ECO:0000256" key="3">
    <source>
        <dbReference type="ARBA" id="ARBA00022679"/>
    </source>
</evidence>
<evidence type="ECO:0000313" key="9">
    <source>
        <dbReference type="Proteomes" id="UP000184050"/>
    </source>
</evidence>
<feature type="transmembrane region" description="Helical" evidence="7">
    <location>
        <begin position="243"/>
        <end position="261"/>
    </location>
</feature>
<feature type="transmembrane region" description="Helical" evidence="7">
    <location>
        <begin position="94"/>
        <end position="115"/>
    </location>
</feature>
<dbReference type="GO" id="GO:0008961">
    <property type="term" value="F:phosphatidylglycerol-prolipoprotein diacylglyceryl transferase activity"/>
    <property type="evidence" value="ECO:0007669"/>
    <property type="project" value="UniProtKB-UniRule"/>
</dbReference>
<comment type="subcellular location">
    <subcellularLocation>
        <location evidence="7">Cell membrane</location>
        <topology evidence="7">Multi-pass membrane protein</topology>
    </subcellularLocation>
</comment>
<evidence type="ECO:0000256" key="7">
    <source>
        <dbReference type="HAMAP-Rule" id="MF_01147"/>
    </source>
</evidence>
<keyword evidence="5 7" id="KW-1133">Transmembrane helix</keyword>
<dbReference type="GO" id="GO:0042158">
    <property type="term" value="P:lipoprotein biosynthetic process"/>
    <property type="evidence" value="ECO:0007669"/>
    <property type="project" value="UniProtKB-UniRule"/>
</dbReference>
<evidence type="ECO:0000256" key="5">
    <source>
        <dbReference type="ARBA" id="ARBA00022989"/>
    </source>
</evidence>
<dbReference type="GO" id="GO:0005886">
    <property type="term" value="C:plasma membrane"/>
    <property type="evidence" value="ECO:0007669"/>
    <property type="project" value="UniProtKB-SubCell"/>
</dbReference>
<comment type="similarity">
    <text evidence="1 7">Belongs to the Lgt family.</text>
</comment>
<comment type="function">
    <text evidence="7">Catalyzes the transfer of the diacylglyceryl group from phosphatidylglycerol to the sulfhydryl group of the N-terminal cysteine of a prolipoprotein, the first step in the formation of mature lipoproteins.</text>
</comment>
<proteinExistence type="inferred from homology"/>
<dbReference type="HAMAP" id="MF_01147">
    <property type="entry name" value="Lgt"/>
    <property type="match status" value="1"/>
</dbReference>
<keyword evidence="2 7" id="KW-1003">Cell membrane</keyword>
<dbReference type="UniPathway" id="UPA00664"/>
<sequence length="272" mass="31235">MIHLLSFVHWNVSPEIFNLGPLSVRWYGLLFASGFLIGYYIGEKMFRSEGVPQKWIDSLFFYIIIATIVGARLGHVFFYGWDYYSQNPSEIIKIWHGGLASHGGAIGIIIAMLIYSKVVTKRNVLWTIDRIVVPTALVAAFIRTGNLMNSEIYGVETNLPWGFIFERNGETVPKHPTQIYEALAYLLSFAVLMFLYRKTRSKNKQGLLTGVFFIFIFTARFFIEFIKEDQETFEATMALNMGQWLSIPFVLLGIFLVLRAIKLPEKVYKNKA</sequence>
<dbReference type="Proteomes" id="UP000184050">
    <property type="component" value="Unassembled WGS sequence"/>
</dbReference>